<dbReference type="EMBL" id="CP034209">
    <property type="protein sequence ID" value="QBZ64552.1"/>
    <property type="molecule type" value="Genomic_DNA"/>
</dbReference>
<dbReference type="Proteomes" id="UP000294847">
    <property type="component" value="Chromosome 6"/>
</dbReference>
<organism evidence="1 2">
    <name type="scientific">Pyricularia oryzae</name>
    <name type="common">Rice blast fungus</name>
    <name type="synonym">Magnaporthe oryzae</name>
    <dbReference type="NCBI Taxonomy" id="318829"/>
    <lineage>
        <taxon>Eukaryota</taxon>
        <taxon>Fungi</taxon>
        <taxon>Dikarya</taxon>
        <taxon>Ascomycota</taxon>
        <taxon>Pezizomycotina</taxon>
        <taxon>Sordariomycetes</taxon>
        <taxon>Sordariomycetidae</taxon>
        <taxon>Magnaporthales</taxon>
        <taxon>Pyriculariaceae</taxon>
        <taxon>Pyricularia</taxon>
    </lineage>
</organism>
<name>A0A4P7NQQ8_PYROR</name>
<gene>
    <name evidence="1" type="ORF">PoMZ_06250</name>
</gene>
<accession>A0A4P7NQQ8</accession>
<reference evidence="1 2" key="1">
    <citation type="journal article" date="2019" name="Mol. Biol. Evol.">
        <title>Blast fungal genomes show frequent chromosomal changes, gene gains and losses, and effector gene turnover.</title>
        <authorList>
            <person name="Gomez Luciano L.B."/>
            <person name="Jason Tsai I."/>
            <person name="Chuma I."/>
            <person name="Tosa Y."/>
            <person name="Chen Y.H."/>
            <person name="Li J.Y."/>
            <person name="Li M.Y."/>
            <person name="Jade Lu M.Y."/>
            <person name="Nakayashiki H."/>
            <person name="Li W.H."/>
        </authorList>
    </citation>
    <scope>NUCLEOTIDE SEQUENCE [LARGE SCALE GENOMIC DNA]</scope>
    <source>
        <strain evidence="1">MZ5-1-6</strain>
    </source>
</reference>
<dbReference type="AlphaFoldDB" id="A0A4P7NQQ8"/>
<proteinExistence type="predicted"/>
<sequence length="88" mass="9345">MAAAKLCCVPPRRISHANATYSAAGRLMSVGQKGASLELVVIEPHEARGMIVPSGMCIEGIIHRRGAKASDSSLAAIFMIRKPRFILG</sequence>
<protein>
    <submittedName>
        <fullName evidence="1">Uncharacterized protein</fullName>
    </submittedName>
</protein>
<evidence type="ECO:0000313" key="1">
    <source>
        <dbReference type="EMBL" id="QBZ64552.1"/>
    </source>
</evidence>
<evidence type="ECO:0000313" key="2">
    <source>
        <dbReference type="Proteomes" id="UP000294847"/>
    </source>
</evidence>